<comment type="caution">
    <text evidence="2">The sequence shown here is derived from an EMBL/GenBank/DDBJ whole genome shotgun (WGS) entry which is preliminary data.</text>
</comment>
<feature type="domain" description="DUF5641" evidence="1">
    <location>
        <begin position="10"/>
        <end position="60"/>
    </location>
</feature>
<proteinExistence type="predicted"/>
<keyword evidence="3" id="KW-1185">Reference proteome</keyword>
<protein>
    <recommendedName>
        <fullName evidence="1">DUF5641 domain-containing protein</fullName>
    </recommendedName>
</protein>
<dbReference type="OrthoDB" id="8019190at2759"/>
<organism evidence="2 3">
    <name type="scientific">Trichinella britovi</name>
    <name type="common">Parasitic roundworm</name>
    <dbReference type="NCBI Taxonomy" id="45882"/>
    <lineage>
        <taxon>Eukaryota</taxon>
        <taxon>Metazoa</taxon>
        <taxon>Ecdysozoa</taxon>
        <taxon>Nematoda</taxon>
        <taxon>Enoplea</taxon>
        <taxon>Dorylaimia</taxon>
        <taxon>Trichinellida</taxon>
        <taxon>Trichinellidae</taxon>
        <taxon>Trichinella</taxon>
    </lineage>
</organism>
<dbReference type="AlphaFoldDB" id="A0A0V1ASU7"/>
<dbReference type="Pfam" id="PF18701">
    <property type="entry name" value="DUF5641"/>
    <property type="match status" value="1"/>
</dbReference>
<accession>A0A0V1ASU7</accession>
<dbReference type="EMBL" id="JYDI01001594">
    <property type="protein sequence ID" value="KRY27846.1"/>
    <property type="molecule type" value="Genomic_DNA"/>
</dbReference>
<reference evidence="2 3" key="1">
    <citation type="submission" date="2015-01" db="EMBL/GenBank/DDBJ databases">
        <title>Evolution of Trichinella species and genotypes.</title>
        <authorList>
            <person name="Korhonen P.K."/>
            <person name="Edoardo P."/>
            <person name="Giuseppe L.R."/>
            <person name="Gasser R.B."/>
        </authorList>
    </citation>
    <scope>NUCLEOTIDE SEQUENCE [LARGE SCALE GENOMIC DNA]</scope>
    <source>
        <strain evidence="2">ISS120</strain>
    </source>
</reference>
<dbReference type="InterPro" id="IPR040676">
    <property type="entry name" value="DUF5641"/>
</dbReference>
<dbReference type="Proteomes" id="UP000054653">
    <property type="component" value="Unassembled WGS sequence"/>
</dbReference>
<evidence type="ECO:0000313" key="3">
    <source>
        <dbReference type="Proteomes" id="UP000054653"/>
    </source>
</evidence>
<dbReference type="STRING" id="45882.A0A0V1ASU7"/>
<gene>
    <name evidence="2" type="ORF">T03_14332</name>
</gene>
<evidence type="ECO:0000259" key="1">
    <source>
        <dbReference type="Pfam" id="PF18701"/>
    </source>
</evidence>
<name>A0A0V1ASU7_TRIBR</name>
<sequence length="140" mass="16270">MQSTSHLVKNWNLRQRLIAQWWKRWKTEYVTNLNVRQKWYNSGNAPNIGDIVLVGRDSSDCESAASWWYCQSPNIKAAFNRASQRIVMDFVHRGREDQLTLGSRVPTGTTWQLVNYLFSAKVNIARACVGNSQFLELEYI</sequence>
<evidence type="ECO:0000313" key="2">
    <source>
        <dbReference type="EMBL" id="KRY27846.1"/>
    </source>
</evidence>